<dbReference type="SUPFAM" id="SSF54060">
    <property type="entry name" value="His-Me finger endonucleases"/>
    <property type="match status" value="1"/>
</dbReference>
<dbReference type="InterPro" id="IPR010902">
    <property type="entry name" value="NUMOD4"/>
</dbReference>
<organism evidence="3">
    <name type="scientific">marine sediment metagenome</name>
    <dbReference type="NCBI Taxonomy" id="412755"/>
    <lineage>
        <taxon>unclassified sequences</taxon>
        <taxon>metagenomes</taxon>
        <taxon>ecological metagenomes</taxon>
    </lineage>
</organism>
<dbReference type="Pfam" id="PF13392">
    <property type="entry name" value="HNH_3"/>
    <property type="match status" value="1"/>
</dbReference>
<evidence type="ECO:0000259" key="2">
    <source>
        <dbReference type="Pfam" id="PF13392"/>
    </source>
</evidence>
<accession>A0A0F9RH29</accession>
<evidence type="ECO:0000259" key="1">
    <source>
        <dbReference type="Pfam" id="PF07463"/>
    </source>
</evidence>
<dbReference type="Gene3D" id="3.90.75.20">
    <property type="match status" value="1"/>
</dbReference>
<dbReference type="GO" id="GO:0016788">
    <property type="term" value="F:hydrolase activity, acting on ester bonds"/>
    <property type="evidence" value="ECO:0007669"/>
    <property type="project" value="InterPro"/>
</dbReference>
<dbReference type="AlphaFoldDB" id="A0A0F9RH29"/>
<dbReference type="EMBL" id="LAZR01000873">
    <property type="protein sequence ID" value="KKN55765.1"/>
    <property type="molecule type" value="Genomic_DNA"/>
</dbReference>
<sequence>MKPIPGFPNYFITKDGRIWSIPRKNSLGRKRRGFWLKHAINNHGYCNVVLTVDSCRHTCSVHRLVLETYVGPCPEGMECRHLDGIRTANRLDNLCWGTRSENAFDTIRHGTRVDTQGEKCGMSKLTNYKIKVIRYLRNVAKFSLKDIAWQFDVDPSTICKIIKGKTWGHV</sequence>
<dbReference type="Pfam" id="PF07463">
    <property type="entry name" value="NUMOD4"/>
    <property type="match status" value="1"/>
</dbReference>
<dbReference type="Gene3D" id="1.10.10.60">
    <property type="entry name" value="Homeodomain-like"/>
    <property type="match status" value="1"/>
</dbReference>
<protein>
    <recommendedName>
        <fullName evidence="4">HNH nuclease domain-containing protein</fullName>
    </recommendedName>
</protein>
<evidence type="ECO:0000313" key="3">
    <source>
        <dbReference type="EMBL" id="KKN55765.1"/>
    </source>
</evidence>
<gene>
    <name evidence="3" type="ORF">LCGC14_0579140</name>
</gene>
<reference evidence="3" key="1">
    <citation type="journal article" date="2015" name="Nature">
        <title>Complex archaea that bridge the gap between prokaryotes and eukaryotes.</title>
        <authorList>
            <person name="Spang A."/>
            <person name="Saw J.H."/>
            <person name="Jorgensen S.L."/>
            <person name="Zaremba-Niedzwiedzka K."/>
            <person name="Martijn J."/>
            <person name="Lind A.E."/>
            <person name="van Eijk R."/>
            <person name="Schleper C."/>
            <person name="Guy L."/>
            <person name="Ettema T.J."/>
        </authorList>
    </citation>
    <scope>NUCLEOTIDE SEQUENCE</scope>
</reference>
<comment type="caution">
    <text evidence="3">The sequence shown here is derived from an EMBL/GenBank/DDBJ whole genome shotgun (WGS) entry which is preliminary data.</text>
</comment>
<evidence type="ECO:0008006" key="4">
    <source>
        <dbReference type="Google" id="ProtNLM"/>
    </source>
</evidence>
<feature type="domain" description="HNH nuclease" evidence="2">
    <location>
        <begin position="61"/>
        <end position="103"/>
    </location>
</feature>
<name>A0A0F9RH29_9ZZZZ</name>
<proteinExistence type="predicted"/>
<feature type="domain" description="NUMOD4" evidence="1">
    <location>
        <begin position="2"/>
        <end position="51"/>
    </location>
</feature>
<dbReference type="InterPro" id="IPR003615">
    <property type="entry name" value="HNH_nuc"/>
</dbReference>
<dbReference type="InterPro" id="IPR044925">
    <property type="entry name" value="His-Me_finger_sf"/>
</dbReference>